<dbReference type="GO" id="GO:0007015">
    <property type="term" value="P:actin filament organization"/>
    <property type="evidence" value="ECO:0007669"/>
    <property type="project" value="TreeGrafter"/>
</dbReference>
<dbReference type="SUPFAM" id="SSF47576">
    <property type="entry name" value="Calponin-homology domain, CH-domain"/>
    <property type="match status" value="1"/>
</dbReference>
<sequence length="235" mass="26284">MIKLLYVIIHPFGDLHSLAAFGEPTLSLVIALRYFISSRSRQQRQQPRPKMSNTGPSYGLSAAVSRKLQGKRDGEQENQALGWIYSILGERPPNAPYDDILRDGQVLCKFANKISPGICPRINTGPGQFKLMENIAAFQDACKKLGVRETDVFQTVDLWERRNVSQVTNCLSALGSVLQRTHPHLPQFGPRVSEENKRDFTEEQLRAGKDVISLQYGSNQGANQSGQNFGNSRHM</sequence>
<accession>A0A1W0WHZ3</accession>
<evidence type="ECO:0000313" key="10">
    <source>
        <dbReference type="EMBL" id="OQV14743.1"/>
    </source>
</evidence>
<evidence type="ECO:0000256" key="4">
    <source>
        <dbReference type="ARBA" id="ARBA00023203"/>
    </source>
</evidence>
<evidence type="ECO:0000256" key="7">
    <source>
        <dbReference type="SAM" id="MobiDB-lite"/>
    </source>
</evidence>
<keyword evidence="8" id="KW-1133">Transmembrane helix</keyword>
<dbReference type="PROSITE" id="PS01052">
    <property type="entry name" value="CALPONIN_1"/>
    <property type="match status" value="1"/>
</dbReference>
<keyword evidence="8" id="KW-0472">Membrane</keyword>
<keyword evidence="11" id="KW-1185">Reference proteome</keyword>
<dbReference type="EMBL" id="MTYJ01000100">
    <property type="protein sequence ID" value="OQV14743.1"/>
    <property type="molecule type" value="Genomic_DNA"/>
</dbReference>
<dbReference type="InterPro" id="IPR001715">
    <property type="entry name" value="CH_dom"/>
</dbReference>
<dbReference type="AlphaFoldDB" id="A0A1W0WHZ3"/>
<dbReference type="GO" id="GO:0005516">
    <property type="term" value="F:calmodulin binding"/>
    <property type="evidence" value="ECO:0007669"/>
    <property type="project" value="UniProtKB-KW"/>
</dbReference>
<dbReference type="PROSITE" id="PS50021">
    <property type="entry name" value="CH"/>
    <property type="match status" value="1"/>
</dbReference>
<evidence type="ECO:0000313" key="11">
    <source>
        <dbReference type="Proteomes" id="UP000192578"/>
    </source>
</evidence>
<evidence type="ECO:0000256" key="6">
    <source>
        <dbReference type="RuleBase" id="RU361224"/>
    </source>
</evidence>
<dbReference type="GO" id="GO:0015629">
    <property type="term" value="C:actin cytoskeleton"/>
    <property type="evidence" value="ECO:0007669"/>
    <property type="project" value="TreeGrafter"/>
</dbReference>
<keyword evidence="4 6" id="KW-0009">Actin-binding</keyword>
<evidence type="ECO:0000256" key="1">
    <source>
        <dbReference type="ARBA" id="ARBA00009631"/>
    </source>
</evidence>
<dbReference type="PANTHER" id="PTHR47385:SF24">
    <property type="entry name" value="MUSCLE-SPECIFIC PROTEIN 20"/>
    <property type="match status" value="1"/>
</dbReference>
<evidence type="ECO:0000256" key="8">
    <source>
        <dbReference type="SAM" id="Phobius"/>
    </source>
</evidence>
<proteinExistence type="inferred from homology"/>
<protein>
    <recommendedName>
        <fullName evidence="6">Calponin</fullName>
    </recommendedName>
</protein>
<evidence type="ECO:0000256" key="2">
    <source>
        <dbReference type="ARBA" id="ARBA00022737"/>
    </source>
</evidence>
<dbReference type="InterPro" id="IPR000557">
    <property type="entry name" value="Calponin_repeat"/>
</dbReference>
<feature type="transmembrane region" description="Helical" evidence="8">
    <location>
        <begin position="15"/>
        <end position="36"/>
    </location>
</feature>
<gene>
    <name evidence="10" type="ORF">BV898_11115</name>
</gene>
<keyword evidence="2" id="KW-0677">Repeat</keyword>
<dbReference type="InterPro" id="IPR036872">
    <property type="entry name" value="CH_dom_sf"/>
</dbReference>
<dbReference type="GO" id="GO:0031032">
    <property type="term" value="P:actomyosin structure organization"/>
    <property type="evidence" value="ECO:0007669"/>
    <property type="project" value="InterPro"/>
</dbReference>
<dbReference type="SMART" id="SM00033">
    <property type="entry name" value="CH"/>
    <property type="match status" value="1"/>
</dbReference>
<organism evidence="10 11">
    <name type="scientific">Hypsibius exemplaris</name>
    <name type="common">Freshwater tardigrade</name>
    <dbReference type="NCBI Taxonomy" id="2072580"/>
    <lineage>
        <taxon>Eukaryota</taxon>
        <taxon>Metazoa</taxon>
        <taxon>Ecdysozoa</taxon>
        <taxon>Tardigrada</taxon>
        <taxon>Eutardigrada</taxon>
        <taxon>Parachela</taxon>
        <taxon>Hypsibioidea</taxon>
        <taxon>Hypsibiidae</taxon>
        <taxon>Hypsibius</taxon>
    </lineage>
</organism>
<dbReference type="Pfam" id="PF00402">
    <property type="entry name" value="Calponin"/>
    <property type="match status" value="1"/>
</dbReference>
<dbReference type="PANTHER" id="PTHR47385">
    <property type="entry name" value="CALPONIN"/>
    <property type="match status" value="1"/>
</dbReference>
<dbReference type="Proteomes" id="UP000192578">
    <property type="component" value="Unassembled WGS sequence"/>
</dbReference>
<comment type="function">
    <text evidence="5 6">Thin filament-associated protein that is implicated in the regulation and modulation of smooth muscle contraction. It is capable of binding to actin, calmodulin and tropomyosin. The interaction of calponin with actin inhibits the actomyosin Mg-ATPase activity.</text>
</comment>
<dbReference type="PROSITE" id="PS51122">
    <property type="entry name" value="CALPONIN_2"/>
    <property type="match status" value="1"/>
</dbReference>
<comment type="caution">
    <text evidence="10">The sequence shown here is derived from an EMBL/GenBank/DDBJ whole genome shotgun (WGS) entry which is preliminary data.</text>
</comment>
<reference evidence="11" key="1">
    <citation type="submission" date="2017-01" db="EMBL/GenBank/DDBJ databases">
        <title>Comparative genomics of anhydrobiosis in the tardigrade Hypsibius dujardini.</title>
        <authorList>
            <person name="Yoshida Y."/>
            <person name="Koutsovoulos G."/>
            <person name="Laetsch D."/>
            <person name="Stevens L."/>
            <person name="Kumar S."/>
            <person name="Horikawa D."/>
            <person name="Ishino K."/>
            <person name="Komine S."/>
            <person name="Tomita M."/>
            <person name="Blaxter M."/>
            <person name="Arakawa K."/>
        </authorList>
    </citation>
    <scope>NUCLEOTIDE SEQUENCE [LARGE SCALE GENOMIC DNA]</scope>
    <source>
        <strain evidence="11">Z151</strain>
    </source>
</reference>
<evidence type="ECO:0000259" key="9">
    <source>
        <dbReference type="PROSITE" id="PS50021"/>
    </source>
</evidence>
<evidence type="ECO:0000256" key="3">
    <source>
        <dbReference type="ARBA" id="ARBA00022860"/>
    </source>
</evidence>
<dbReference type="PRINTS" id="PR00888">
    <property type="entry name" value="SM22CALPONIN"/>
</dbReference>
<name>A0A1W0WHZ3_HYPEX</name>
<keyword evidence="8" id="KW-0812">Transmembrane</keyword>
<feature type="domain" description="Calponin-homology (CH)" evidence="9">
    <location>
        <begin position="74"/>
        <end position="178"/>
    </location>
</feature>
<dbReference type="OrthoDB" id="21595at2759"/>
<keyword evidence="3 6" id="KW-0112">Calmodulin-binding</keyword>
<dbReference type="InterPro" id="IPR001997">
    <property type="entry name" value="Calponin/LIMCH1"/>
</dbReference>
<comment type="similarity">
    <text evidence="1 6">Belongs to the calponin family.</text>
</comment>
<dbReference type="InterPro" id="IPR050606">
    <property type="entry name" value="Calponin-like"/>
</dbReference>
<feature type="region of interest" description="Disordered" evidence="7">
    <location>
        <begin position="216"/>
        <end position="235"/>
    </location>
</feature>
<dbReference type="GO" id="GO:0051015">
    <property type="term" value="F:actin filament binding"/>
    <property type="evidence" value="ECO:0007669"/>
    <property type="project" value="TreeGrafter"/>
</dbReference>
<dbReference type="PRINTS" id="PR00889">
    <property type="entry name" value="CALPONIN"/>
</dbReference>
<dbReference type="Gene3D" id="1.10.418.10">
    <property type="entry name" value="Calponin-like domain"/>
    <property type="match status" value="1"/>
</dbReference>
<dbReference type="InterPro" id="IPR003096">
    <property type="entry name" value="SM22_calponin"/>
</dbReference>
<dbReference type="Pfam" id="PF00307">
    <property type="entry name" value="CH"/>
    <property type="match status" value="1"/>
</dbReference>
<evidence type="ECO:0000256" key="5">
    <source>
        <dbReference type="ARBA" id="ARBA00025109"/>
    </source>
</evidence>